<keyword evidence="1" id="KW-0812">Transmembrane</keyword>
<sequence>MGTYDDFVGARRSTLIEELGGGADAEAAVDRALSRCRRRWARLEHTTDVESHVRELASDELDRPRRRRITLVALLALAVLAAGAVVVALQPAPPQVRAEVNPVPVPWFAEGRLHLAEVVVTLPGAGAFAPLDEGVVVEDDDGSLILVEADGKVSGYDGAMPDIPEPEIPVPYDNRGELGERVAVAVAPGGESVHLMEIAAAGPDAGIYVRLSETISRLFVVCTTPQCTMRSRVVVEGRDVRLR</sequence>
<name>A0A6J4N5Q2_9ACTN</name>
<gene>
    <name evidence="2" type="ORF">AVDCRST_MAG60-465</name>
</gene>
<proteinExistence type="predicted"/>
<dbReference type="EMBL" id="CADCUN010000051">
    <property type="protein sequence ID" value="CAA9375516.1"/>
    <property type="molecule type" value="Genomic_DNA"/>
</dbReference>
<keyword evidence="1" id="KW-1133">Transmembrane helix</keyword>
<reference evidence="2" key="1">
    <citation type="submission" date="2020-02" db="EMBL/GenBank/DDBJ databases">
        <authorList>
            <person name="Meier V. D."/>
        </authorList>
    </citation>
    <scope>NUCLEOTIDE SEQUENCE</scope>
    <source>
        <strain evidence="2">AVDCRST_MAG60</strain>
    </source>
</reference>
<evidence type="ECO:0000313" key="2">
    <source>
        <dbReference type="EMBL" id="CAA9375516.1"/>
    </source>
</evidence>
<protein>
    <submittedName>
        <fullName evidence="2">Uncharacterized protein</fullName>
    </submittedName>
</protein>
<feature type="transmembrane region" description="Helical" evidence="1">
    <location>
        <begin position="69"/>
        <end position="89"/>
    </location>
</feature>
<organism evidence="2">
    <name type="scientific">uncultured Nocardioides sp</name>
    <dbReference type="NCBI Taxonomy" id="198441"/>
    <lineage>
        <taxon>Bacteria</taxon>
        <taxon>Bacillati</taxon>
        <taxon>Actinomycetota</taxon>
        <taxon>Actinomycetes</taxon>
        <taxon>Propionibacteriales</taxon>
        <taxon>Nocardioidaceae</taxon>
        <taxon>Nocardioides</taxon>
        <taxon>environmental samples</taxon>
    </lineage>
</organism>
<evidence type="ECO:0000256" key="1">
    <source>
        <dbReference type="SAM" id="Phobius"/>
    </source>
</evidence>
<keyword evidence="1" id="KW-0472">Membrane</keyword>
<dbReference type="AlphaFoldDB" id="A0A6J4N5Q2"/>
<accession>A0A6J4N5Q2</accession>